<evidence type="ECO:0000313" key="1">
    <source>
        <dbReference type="EMBL" id="KAK3710202.1"/>
    </source>
</evidence>
<protein>
    <submittedName>
        <fullName evidence="1">Uncharacterized protein</fullName>
    </submittedName>
</protein>
<keyword evidence="2" id="KW-1185">Reference proteome</keyword>
<gene>
    <name evidence="1" type="ORF">LTR37_010423</name>
</gene>
<proteinExistence type="predicted"/>
<accession>A0ACC3N598</accession>
<comment type="caution">
    <text evidence="1">The sequence shown here is derived from an EMBL/GenBank/DDBJ whole genome shotgun (WGS) entry which is preliminary data.</text>
</comment>
<sequence>MARPGPGTGQNPVSFKTVPGRHRTQKWNTAKTYNYSGDDWGGYDPYDEYGGYDEEPPPPAMPPQQQYPTQQQQQQQRPGRHQSFDDGDERRAFSGPGAFPVSGRGSPAVSSISAGGGRTSNDYQPRHPSRPRDFTNPDYVPPPLNTNLNMRPSPANSASGFIPPPRKSSISNASPQEKELPTPPVIRPSDIYKRVPAEREKERKMSLESSSRPSFGSESQHRPSLSKVEEGEPRTSPLLPPVKTFSGFGSDLFPRGSSFSSPETRAPAGGDPAADILAERTATRAPPGHDPAADILAERTHTRALPGNDPASDIMNERTFTQQPSSAQTRAPSVADPAADILAERTPARAQPGADPAVEILNERTHPRALPGADPAADILNERTHTLALPSEEGPQTRALPGADPAADTLAERTPARAQPGTDPAADILDERTHTRAPPGVDPAAEILNDRTHPVPTADIGRQTDTLSHQPSQGYRSVVNKAFDRPDDTTNSIPATPISRDNSRSTNDVDVSRSNTNSTSGISPIMSRVPSAATAKMQQQAQMEQAVPTIAEEPRRQASGDSYGFAPSASPPAAGVQPGYRRSLDPPSGDNSPARTPGMETASNRRFSEGLAAETVSDEPIRTGRARAGTDYSIREADFAQNVDKRAEPFDVIAAAEREHESRELFLQTHDSPSNPASPASGRSSPAKSRVRQIADQYQEIQRRNSEQSGQALSAKSSWSRFGGSEENLSRGVKRQETGQSNLVSDSSDYDGSMVEDGGMRDSPTATRDGERPGLDTQPSFRPHLPGEWVSTSNVLNMREDSPAPPARDEEPAAAQSQLTPTSSRQIEDEGPIDLTPTTRKRAPTATVDDRTAAQSQDAPISSHPIEDEGPIDLTPTTHKPALSGSHHNNNDTTSTSPSYAQDQSLWGNAKTAGEGLGAALLAKVGIGHQTRDFGSAEPAKEVEVPITERNQTGEMWHMRGPERPPWLARGDTDASVASTMTAGSDWSGSVETPPASQAQQHPPAEDSRTNNYFAAPAPLRTGRSREPTPEATTSSSGGLSSLPSHMFGPASSASSSSGLQRDDSMLRREIVQSLQPREEEAERMQDALDAPGQRRDEVDRMQDALDAPENQRRVAEGERAMPAHEIPDESPSKPRPLLDQRFSWEKEQASDSPTADAANVGVYAPVPRVKEPEPDSSPEIRPEMPYERPRSRGLHIMNAEGGDSSEEDERERPQTSRLRDSTAAERGLEVGLPVGAAGLAAAGGMGWVAASSQQDRGPVSPMMKSQEDVRADEGAGERGDLAVPSPDSTRLPSYYMQDSAGLEPARGSRSEDGDDTLTSVAPEALDEKEATATPARSSLDAPPPPPEKEVHAPSPTSPTPSKHKVPPFREILAIKSPDARIRTYDDTRRTFADMNTGLSDWLSGMLAQNPQYADLSTTAARPPPPAALQSSGTFGRVGGGHKVSPSLSKFTKPFVGGSEPSASSSGAAAGGGAAERGKELMKGAGVLGGKAQAGAKGLFAKGRSRFGTQRESKGGRGAGGDGKPNAKSSSPSPLQRVPSRSLPPAQPINTKSSSPSPQPQQLERAPSRSQTQTPSSLSRISRTFSRLREQSRSRSLSSKRGASRSRPASFVLSGTPANLEQLKPIEYASREGNDGDRAAETVALWNEPGVPGNQARNITAPARLGVLPSPAVDTFSTKTESRPQTAIAASGGGANYFAGSPADRLMRERTNSGIAATLNSQYDVASPAVERFSLLTESRPQTPCSSRTPVADDSKAGEEENEEDEELYESTPVADKFKAGDEEEELYESTPIASKKPSPLTARHSLEHEWYETTPVTIRHASGVSNRTVLIQPVADGSDGEVQAAAGAPRDSRAREVDMTEDLNSTGEKASPPLPPNAKKGTASDIADEPTAHEHDKRSVISADDDIEGVRNEVEPTVRNYTPSRRSSVSSFGQFSPYDAEKPIMSAQAVPAGPITSAVHRPSTDEIATPQQHADTQPRSAQHDHFMNRGYRTRDDEAERFASYVPLGRNESGGLAQESIDTSKPSTASVDLSGYGGPPPGAPLFQQHPVSRGLDHADMRANRFSGLPKVGRRPSMESAAQGPRPSQINNHYGLQGLQTDAANVVRPKPAREPEPLEDKQSRRRSSGLWDAIRRSRSVSRTTLRKESSSGRLQSQQNLDKAPVARPVDRARNYEPPSSSSKTPQRSATTNVEPERKKRLFSGLASLFGRSNTTGRKAEKPRTLVKTQPRSREVSRAQAPATAVGYDAYEARRRQQIPDLQPKKQRTSPAPATITSYQQPTAAPVSGGPGWHDPRAGGWYGPAGQVMRLESMVQEEAPRQHAHLHNEGLGQDSLYTHGPAALQPAESSYGGPAAARSSPIQRHIPNMYASPTSPIWANLPIRQTWQPQQHPQYRSSSADAYQQCQPSYPSTDNQLSPQISGQSEWQRSGWRARGSMPSISPVQTNPGSDRFPAGHNYRIGSISEEVARSPARAYGDQQTPWAVDMPRPGGRPRDSSHGSAWAVPNVERPTYTEDDVPARGFPMENADPNLYRLPMSPQTPGSSMPTRYPDDAPSSLMAHAPTNPQSWHYDRRFGDNPYPSPPYATQTPSYTQRSPNYARPLQQAKGRYYAQPANEQEPPPGQAGAGYSMQAFDYSNMPSIDGRHQGSSSYTGRRDDSAVGEERVEMRAKRKVAGVSKPHTSNDKHHDTSKPSAIFKAAKGREHTLSIALPGSIIANALTHDQKTALAGQIARACAVFCVDEIVVFNDGQAQTRPPEQGGYTAFADPSFFLYHVLSYLETPPHLRRALFPMHPDLRTAGALPSLDMPHHMRSDESCPYREGIAVKAAQRKDGSTGTMVECGLQEAARVPVELEPNTRTTLRLPTATNDSLECEAVSPDAPREEAGYYWGYSIRQASSLSNIFTECPYDGGYDVSIGTSERGLPVTSLLYRDSERRIDPTWTHLLVVFGGVAGLEVALAADQELLAAGVKEPSGIFDSWINLVPGQGSRTIRTEEAVWIGLTALTPLVEARNAV</sequence>
<evidence type="ECO:0000313" key="2">
    <source>
        <dbReference type="Proteomes" id="UP001281147"/>
    </source>
</evidence>
<organism evidence="1 2">
    <name type="scientific">Vermiconidia calcicola</name>
    <dbReference type="NCBI Taxonomy" id="1690605"/>
    <lineage>
        <taxon>Eukaryota</taxon>
        <taxon>Fungi</taxon>
        <taxon>Dikarya</taxon>
        <taxon>Ascomycota</taxon>
        <taxon>Pezizomycotina</taxon>
        <taxon>Dothideomycetes</taxon>
        <taxon>Dothideomycetidae</taxon>
        <taxon>Mycosphaerellales</taxon>
        <taxon>Extremaceae</taxon>
        <taxon>Vermiconidia</taxon>
    </lineage>
</organism>
<name>A0ACC3N598_9PEZI</name>
<reference evidence="1" key="1">
    <citation type="submission" date="2023-07" db="EMBL/GenBank/DDBJ databases">
        <title>Black Yeasts Isolated from many extreme environments.</title>
        <authorList>
            <person name="Coleine C."/>
            <person name="Stajich J.E."/>
            <person name="Selbmann L."/>
        </authorList>
    </citation>
    <scope>NUCLEOTIDE SEQUENCE</scope>
    <source>
        <strain evidence="1">CCFEE 5714</strain>
    </source>
</reference>
<dbReference type="Proteomes" id="UP001281147">
    <property type="component" value="Unassembled WGS sequence"/>
</dbReference>
<dbReference type="EMBL" id="JAUTXU010000086">
    <property type="protein sequence ID" value="KAK3710202.1"/>
    <property type="molecule type" value="Genomic_DNA"/>
</dbReference>